<keyword evidence="6" id="KW-0862">Zinc</keyword>
<sequence length="302" mass="34336">MIDEFSNEAGVSMDEVSPYDGQQCPICLKRFVSSKGLVQHSIIHTDRKPYACEVCGKPFRFKSNLFEHRSIHSGEKPFACPFCGKECRLKGNLKKHLKTHVKEEEEIDRAYETATGSSSLRAVMCLKNEEYGDEVSGADSSYSPYLSNGRQRRRIVNSRKITKAPSVALVVTVGQDDQEPEELYAEAPSLYLSLGEMLGKEYSMAEFCKAARSIPFEMYRCRLCHVSLKSRFEMKEHCEVVHNMSKHSINGEDTDEVVWCDVCLAPFDDRQSFDRHWSFHTRVRNMIACQEITLGEPGASSF</sequence>
<dbReference type="Pfam" id="PF00096">
    <property type="entry name" value="zf-C2H2"/>
    <property type="match status" value="2"/>
</dbReference>
<dbReference type="GO" id="GO:0008270">
    <property type="term" value="F:zinc ion binding"/>
    <property type="evidence" value="ECO:0007669"/>
    <property type="project" value="UniProtKB-KW"/>
</dbReference>
<dbReference type="GO" id="GO:0042802">
    <property type="term" value="F:identical protein binding"/>
    <property type="evidence" value="ECO:0007669"/>
    <property type="project" value="UniProtKB-ARBA"/>
</dbReference>
<dbReference type="WBParaSite" id="SBAD_0000636401-mRNA-1">
    <property type="protein sequence ID" value="SBAD_0000636401-mRNA-1"/>
    <property type="gene ID" value="SBAD_0000636401"/>
</dbReference>
<feature type="domain" description="C2H2-type" evidence="12">
    <location>
        <begin position="50"/>
        <end position="77"/>
    </location>
</feature>
<accession>A0A183IR79</accession>
<comment type="subcellular location">
    <subcellularLocation>
        <location evidence="1">Nucleus</location>
    </subcellularLocation>
</comment>
<dbReference type="InterPro" id="IPR036236">
    <property type="entry name" value="Znf_C2H2_sf"/>
</dbReference>
<dbReference type="InterPro" id="IPR013087">
    <property type="entry name" value="Znf_C2H2_type"/>
</dbReference>
<evidence type="ECO:0000256" key="6">
    <source>
        <dbReference type="ARBA" id="ARBA00022833"/>
    </source>
</evidence>
<evidence type="ECO:0000256" key="10">
    <source>
        <dbReference type="ARBA" id="ARBA00023242"/>
    </source>
</evidence>
<evidence type="ECO:0000256" key="1">
    <source>
        <dbReference type="ARBA" id="ARBA00004123"/>
    </source>
</evidence>
<dbReference type="PROSITE" id="PS50157">
    <property type="entry name" value="ZINC_FINGER_C2H2_2"/>
    <property type="match status" value="3"/>
</dbReference>
<keyword evidence="8" id="KW-0238">DNA-binding</keyword>
<dbReference type="SUPFAM" id="SSF57667">
    <property type="entry name" value="beta-beta-alpha zinc fingers"/>
    <property type="match status" value="2"/>
</dbReference>
<evidence type="ECO:0000256" key="9">
    <source>
        <dbReference type="ARBA" id="ARBA00023163"/>
    </source>
</evidence>
<dbReference type="Proteomes" id="UP000270296">
    <property type="component" value="Unassembled WGS sequence"/>
</dbReference>
<keyword evidence="10" id="KW-0539">Nucleus</keyword>
<evidence type="ECO:0000256" key="3">
    <source>
        <dbReference type="ARBA" id="ARBA00022723"/>
    </source>
</evidence>
<reference evidence="13 14" key="2">
    <citation type="submission" date="2018-11" db="EMBL/GenBank/DDBJ databases">
        <authorList>
            <consortium name="Pathogen Informatics"/>
        </authorList>
    </citation>
    <scope>NUCLEOTIDE SEQUENCE [LARGE SCALE GENOMIC DNA]</scope>
</reference>
<dbReference type="SMART" id="SM00355">
    <property type="entry name" value="ZnF_C2H2"/>
    <property type="match status" value="5"/>
</dbReference>
<keyword evidence="4" id="KW-0677">Repeat</keyword>
<evidence type="ECO:0000313" key="15">
    <source>
        <dbReference type="WBParaSite" id="SBAD_0000636401-mRNA-1"/>
    </source>
</evidence>
<evidence type="ECO:0000259" key="12">
    <source>
        <dbReference type="PROSITE" id="PS50157"/>
    </source>
</evidence>
<keyword evidence="7" id="KW-0805">Transcription regulation</keyword>
<organism evidence="15">
    <name type="scientific">Soboliphyme baturini</name>
    <dbReference type="NCBI Taxonomy" id="241478"/>
    <lineage>
        <taxon>Eukaryota</taxon>
        <taxon>Metazoa</taxon>
        <taxon>Ecdysozoa</taxon>
        <taxon>Nematoda</taxon>
        <taxon>Enoplea</taxon>
        <taxon>Dorylaimia</taxon>
        <taxon>Dioctophymatida</taxon>
        <taxon>Dioctophymatoidea</taxon>
        <taxon>Soboliphymatidae</taxon>
        <taxon>Soboliphyme</taxon>
    </lineage>
</organism>
<dbReference type="AlphaFoldDB" id="A0A183IR79"/>
<dbReference type="OrthoDB" id="654211at2759"/>
<comment type="similarity">
    <text evidence="2">Belongs to the krueppel C2H2-type zinc-finger protein family.</text>
</comment>
<dbReference type="GO" id="GO:0003677">
    <property type="term" value="F:DNA binding"/>
    <property type="evidence" value="ECO:0007669"/>
    <property type="project" value="UniProtKB-KW"/>
</dbReference>
<dbReference type="GO" id="GO:0010468">
    <property type="term" value="P:regulation of gene expression"/>
    <property type="evidence" value="ECO:0007669"/>
    <property type="project" value="TreeGrafter"/>
</dbReference>
<evidence type="ECO:0000256" key="11">
    <source>
        <dbReference type="PROSITE-ProRule" id="PRU00042"/>
    </source>
</evidence>
<dbReference type="PANTHER" id="PTHR16515:SF66">
    <property type="entry name" value="C2H2-TYPE DOMAIN-CONTAINING PROTEIN"/>
    <property type="match status" value="1"/>
</dbReference>
<keyword evidence="5 11" id="KW-0863">Zinc-finger</keyword>
<dbReference type="Gene3D" id="3.30.160.60">
    <property type="entry name" value="Classic Zinc Finger"/>
    <property type="match status" value="3"/>
</dbReference>
<proteinExistence type="inferred from homology"/>
<name>A0A183IR79_9BILA</name>
<dbReference type="FunFam" id="3.30.160.60:FF:000295">
    <property type="entry name" value="zinc finger protein 19"/>
    <property type="match status" value="1"/>
</dbReference>
<keyword evidence="9" id="KW-0804">Transcription</keyword>
<protein>
    <submittedName>
        <fullName evidence="15">Zinc finger protein</fullName>
    </submittedName>
</protein>
<evidence type="ECO:0000256" key="7">
    <source>
        <dbReference type="ARBA" id="ARBA00023015"/>
    </source>
</evidence>
<dbReference type="PROSITE" id="PS00028">
    <property type="entry name" value="ZINC_FINGER_C2H2_1"/>
    <property type="match status" value="5"/>
</dbReference>
<keyword evidence="14" id="KW-1185">Reference proteome</keyword>
<feature type="domain" description="C2H2-type" evidence="12">
    <location>
        <begin position="78"/>
        <end position="105"/>
    </location>
</feature>
<evidence type="ECO:0000256" key="5">
    <source>
        <dbReference type="ARBA" id="ARBA00022771"/>
    </source>
</evidence>
<dbReference type="InterPro" id="IPR050331">
    <property type="entry name" value="Zinc_finger"/>
</dbReference>
<gene>
    <name evidence="13" type="ORF">SBAD_LOCUS6126</name>
</gene>
<reference evidence="15" key="1">
    <citation type="submission" date="2016-06" db="UniProtKB">
        <authorList>
            <consortium name="WormBaseParasite"/>
        </authorList>
    </citation>
    <scope>IDENTIFICATION</scope>
</reference>
<evidence type="ECO:0000313" key="14">
    <source>
        <dbReference type="Proteomes" id="UP000270296"/>
    </source>
</evidence>
<dbReference type="GO" id="GO:0005634">
    <property type="term" value="C:nucleus"/>
    <property type="evidence" value="ECO:0007669"/>
    <property type="project" value="UniProtKB-SubCell"/>
</dbReference>
<evidence type="ECO:0000256" key="8">
    <source>
        <dbReference type="ARBA" id="ARBA00023125"/>
    </source>
</evidence>
<evidence type="ECO:0000256" key="2">
    <source>
        <dbReference type="ARBA" id="ARBA00006991"/>
    </source>
</evidence>
<keyword evidence="3" id="KW-0479">Metal-binding</keyword>
<dbReference type="PANTHER" id="PTHR16515">
    <property type="entry name" value="PR DOMAIN ZINC FINGER PROTEIN"/>
    <property type="match status" value="1"/>
</dbReference>
<dbReference type="Pfam" id="PF12874">
    <property type="entry name" value="zf-met"/>
    <property type="match status" value="1"/>
</dbReference>
<evidence type="ECO:0000313" key="13">
    <source>
        <dbReference type="EMBL" id="VDP09284.1"/>
    </source>
</evidence>
<dbReference type="FunFam" id="3.30.160.60:FF:000508">
    <property type="entry name" value="Myeloid zinc finger 1"/>
    <property type="match status" value="1"/>
</dbReference>
<dbReference type="EMBL" id="UZAM01009505">
    <property type="protein sequence ID" value="VDP09284.1"/>
    <property type="molecule type" value="Genomic_DNA"/>
</dbReference>
<feature type="domain" description="C2H2-type" evidence="12">
    <location>
        <begin position="22"/>
        <end position="49"/>
    </location>
</feature>
<evidence type="ECO:0000256" key="4">
    <source>
        <dbReference type="ARBA" id="ARBA00022737"/>
    </source>
</evidence>